<gene>
    <name evidence="2" type="ORF">LPJ53_001841</name>
</gene>
<sequence length="89" mass="9929">MIPLVDMGKPNTKTLAQTTNQSTEDHIGLSDTSPGSKMIEFEIEDNMDHHLTHLKNTIQDMSPFANTHDYPTADPRGGITPQEAREYGF</sequence>
<dbReference type="Proteomes" id="UP001149813">
    <property type="component" value="Unassembled WGS sequence"/>
</dbReference>
<protein>
    <submittedName>
        <fullName evidence="2">Uncharacterized protein</fullName>
    </submittedName>
</protein>
<accession>A0A9W7Y353</accession>
<proteinExistence type="predicted"/>
<dbReference type="AlphaFoldDB" id="A0A9W7Y353"/>
<name>A0A9W7Y353_9FUNG</name>
<organism evidence="2 3">
    <name type="scientific">Coemansia erecta</name>
    <dbReference type="NCBI Taxonomy" id="147472"/>
    <lineage>
        <taxon>Eukaryota</taxon>
        <taxon>Fungi</taxon>
        <taxon>Fungi incertae sedis</taxon>
        <taxon>Zoopagomycota</taxon>
        <taxon>Kickxellomycotina</taxon>
        <taxon>Kickxellomycetes</taxon>
        <taxon>Kickxellales</taxon>
        <taxon>Kickxellaceae</taxon>
        <taxon>Coemansia</taxon>
    </lineage>
</organism>
<dbReference type="EMBL" id="JANBOJ010000051">
    <property type="protein sequence ID" value="KAJ1723830.1"/>
    <property type="molecule type" value="Genomic_DNA"/>
</dbReference>
<evidence type="ECO:0000313" key="2">
    <source>
        <dbReference type="EMBL" id="KAJ1723830.1"/>
    </source>
</evidence>
<evidence type="ECO:0000313" key="3">
    <source>
        <dbReference type="Proteomes" id="UP001149813"/>
    </source>
</evidence>
<feature type="region of interest" description="Disordered" evidence="1">
    <location>
        <begin position="62"/>
        <end position="89"/>
    </location>
</feature>
<evidence type="ECO:0000256" key="1">
    <source>
        <dbReference type="SAM" id="MobiDB-lite"/>
    </source>
</evidence>
<comment type="caution">
    <text evidence="2">The sequence shown here is derived from an EMBL/GenBank/DDBJ whole genome shotgun (WGS) entry which is preliminary data.</text>
</comment>
<reference evidence="2" key="1">
    <citation type="submission" date="2022-07" db="EMBL/GenBank/DDBJ databases">
        <title>Phylogenomic reconstructions and comparative analyses of Kickxellomycotina fungi.</title>
        <authorList>
            <person name="Reynolds N.K."/>
            <person name="Stajich J.E."/>
            <person name="Barry K."/>
            <person name="Grigoriev I.V."/>
            <person name="Crous P."/>
            <person name="Smith M.E."/>
        </authorList>
    </citation>
    <scope>NUCLEOTIDE SEQUENCE</scope>
    <source>
        <strain evidence="2">NBRC 32514</strain>
    </source>
</reference>
<keyword evidence="3" id="KW-1185">Reference proteome</keyword>